<reference evidence="2 4" key="2">
    <citation type="journal article" date="2019" name="Nat. Microbiol.">
        <title>Wide diversity of methane and short-chain alkane metabolisms in uncultured archaea.</title>
        <authorList>
            <person name="Borrel G."/>
            <person name="Adam P.S."/>
            <person name="McKay L.J."/>
            <person name="Chen L.X."/>
            <person name="Sierra-Garcia I.N."/>
            <person name="Sieber C.M."/>
            <person name="Letourneur Q."/>
            <person name="Ghozlane A."/>
            <person name="Andersen G.L."/>
            <person name="Li W.J."/>
            <person name="Hallam S.J."/>
            <person name="Muyzer G."/>
            <person name="de Oliveira V.M."/>
            <person name="Inskeep W.P."/>
            <person name="Banfield J.F."/>
            <person name="Gribaldo S."/>
        </authorList>
    </citation>
    <scope>NUCLEOTIDE SEQUENCE [LARGE SCALE GENOMIC DNA]</scope>
    <source>
        <strain evidence="2">Verst-YHS</strain>
    </source>
</reference>
<protein>
    <recommendedName>
        <fullName evidence="1">Mur ligase central domain-containing protein</fullName>
    </recommendedName>
</protein>
<proteinExistence type="predicted"/>
<accession>A0A523BFW3</accession>
<dbReference type="InterPro" id="IPR013221">
    <property type="entry name" value="Mur_ligase_cen"/>
</dbReference>
<reference evidence="3 5" key="1">
    <citation type="journal article" date="2019" name="Nat. Microbiol.">
        <title>Expanding anaerobic alkane metabolism in the domain of Archaea.</title>
        <authorList>
            <person name="Wang Y."/>
            <person name="Wegener G."/>
            <person name="Hou J."/>
            <person name="Wang F."/>
            <person name="Xiao X."/>
        </authorList>
    </citation>
    <scope>NUCLEOTIDE SEQUENCE [LARGE SCALE GENOMIC DNA]</scope>
    <source>
        <strain evidence="3">WYZ-LMO11</strain>
    </source>
</reference>
<dbReference type="Pfam" id="PF08245">
    <property type="entry name" value="Mur_ligase_M"/>
    <property type="match status" value="1"/>
</dbReference>
<dbReference type="Gene3D" id="3.40.1190.10">
    <property type="entry name" value="Mur-like, catalytic domain"/>
    <property type="match status" value="1"/>
</dbReference>
<gene>
    <name evidence="3" type="ORF">DSO09_01635</name>
    <name evidence="2" type="ORF">EF809_04920</name>
</gene>
<dbReference type="AlphaFoldDB" id="A0A523BFW3"/>
<name>A0A523BFW3_9CREN</name>
<evidence type="ECO:0000313" key="2">
    <source>
        <dbReference type="EMBL" id="RZN55595.1"/>
    </source>
</evidence>
<evidence type="ECO:0000313" key="3">
    <source>
        <dbReference type="EMBL" id="TDA39827.1"/>
    </source>
</evidence>
<dbReference type="EMBL" id="QNVI01000019">
    <property type="protein sequence ID" value="TDA39827.1"/>
    <property type="molecule type" value="Genomic_DNA"/>
</dbReference>
<feature type="domain" description="Mur ligase central" evidence="1">
    <location>
        <begin position="100"/>
        <end position="270"/>
    </location>
</feature>
<dbReference type="EMBL" id="RXIH01000040">
    <property type="protein sequence ID" value="RZN55595.1"/>
    <property type="molecule type" value="Genomic_DNA"/>
</dbReference>
<comment type="caution">
    <text evidence="3">The sequence shown here is derived from an EMBL/GenBank/DDBJ whole genome shotgun (WGS) entry which is preliminary data.</text>
</comment>
<dbReference type="Proteomes" id="UP000317265">
    <property type="component" value="Unassembled WGS sequence"/>
</dbReference>
<evidence type="ECO:0000313" key="5">
    <source>
        <dbReference type="Proteomes" id="UP000317265"/>
    </source>
</evidence>
<dbReference type="SUPFAM" id="SSF53623">
    <property type="entry name" value="MurD-like peptide ligases, catalytic domain"/>
    <property type="match status" value="1"/>
</dbReference>
<evidence type="ECO:0000313" key="4">
    <source>
        <dbReference type="Proteomes" id="UP000316080"/>
    </source>
</evidence>
<evidence type="ECO:0000259" key="1">
    <source>
        <dbReference type="Pfam" id="PF08245"/>
    </source>
</evidence>
<dbReference type="GO" id="GO:0005524">
    <property type="term" value="F:ATP binding"/>
    <property type="evidence" value="ECO:0007669"/>
    <property type="project" value="InterPro"/>
</dbReference>
<dbReference type="InterPro" id="IPR036565">
    <property type="entry name" value="Mur-like_cat_sf"/>
</dbReference>
<dbReference type="GO" id="GO:0016881">
    <property type="term" value="F:acid-amino acid ligase activity"/>
    <property type="evidence" value="ECO:0007669"/>
    <property type="project" value="InterPro"/>
</dbReference>
<dbReference type="Proteomes" id="UP000316080">
    <property type="component" value="Unassembled WGS sequence"/>
</dbReference>
<sequence length="424" mass="47950">MKVLVIDATHGGLILSEAFTKRGNNVTCIDVYKKLKKEDIEKYSKDFQIKQELPNSFNEYDLIVVPVHFPFNRNSNKVITHHEAVKMLIGNNIDFPIVEITGSFGKTTSIKCAISLLRRKFSILCLISNEILFIDRNNESILLNNNSTTPANIIKAIELCPRRPDIAIFEVSLGGTGLADLGIIKNVYDNYPIAKGTSSALEAKLSMIRNKKPEGKILLNADDPLLRNISIKNCQYFSTNSICEIYAKDITVTSNMIKFIAKFNGFITINGPLYSEVLVEAINKPIGRQHIENIIVGISIAKFFDNIEEKIEIPNHVFDDKMIIEDPDYPIILNKSPAINEKVVERSIRDYLELFPPIRLEIGGKLKTTCGIINIEKLAQIINNSPFEEVFLFDEIGNAIRPLVKKKIVDHNRRKLPILRIERS</sequence>
<organism evidence="3 5">
    <name type="scientific">Thermoproteota archaeon</name>
    <dbReference type="NCBI Taxonomy" id="2056631"/>
    <lineage>
        <taxon>Archaea</taxon>
        <taxon>Thermoproteota</taxon>
    </lineage>
</organism>